<evidence type="ECO:0000313" key="3">
    <source>
        <dbReference type="Proteomes" id="UP000663879"/>
    </source>
</evidence>
<name>A0A814HD33_9BILA</name>
<sequence>MAPSPPINKDSDEKINSEENLINNIPIDVQNNDQDEFEIINEPTDDEYRQIPQNESEAQAIQGDSDDDNDDDDSEDDSDVEIDPDLHFEWLASSRSGPNIPNKKQESYNNSHILEHDIFELKHNLECEDIQLDEKKSEKINSLMANFKLPETAVPEWAKIIPEDIWKKNLLDSLNAKKTDLFDQKKESQN</sequence>
<feature type="compositionally biased region" description="Acidic residues" evidence="1">
    <location>
        <begin position="64"/>
        <end position="82"/>
    </location>
</feature>
<evidence type="ECO:0000313" key="2">
    <source>
        <dbReference type="EMBL" id="CAF1007863.1"/>
    </source>
</evidence>
<comment type="caution">
    <text evidence="2">The sequence shown here is derived from an EMBL/GenBank/DDBJ whole genome shotgun (WGS) entry which is preliminary data.</text>
</comment>
<organism evidence="2 3">
    <name type="scientific">Brachionus calyciflorus</name>
    <dbReference type="NCBI Taxonomy" id="104777"/>
    <lineage>
        <taxon>Eukaryota</taxon>
        <taxon>Metazoa</taxon>
        <taxon>Spiralia</taxon>
        <taxon>Gnathifera</taxon>
        <taxon>Rotifera</taxon>
        <taxon>Eurotatoria</taxon>
        <taxon>Monogononta</taxon>
        <taxon>Pseudotrocha</taxon>
        <taxon>Ploima</taxon>
        <taxon>Brachionidae</taxon>
        <taxon>Brachionus</taxon>
    </lineage>
</organism>
<evidence type="ECO:0008006" key="4">
    <source>
        <dbReference type="Google" id="ProtNLM"/>
    </source>
</evidence>
<evidence type="ECO:0000256" key="1">
    <source>
        <dbReference type="SAM" id="MobiDB-lite"/>
    </source>
</evidence>
<dbReference type="Proteomes" id="UP000663879">
    <property type="component" value="Unassembled WGS sequence"/>
</dbReference>
<dbReference type="AlphaFoldDB" id="A0A814HD33"/>
<proteinExistence type="predicted"/>
<dbReference type="Pfam" id="PF06910">
    <property type="entry name" value="MEA1"/>
    <property type="match status" value="1"/>
</dbReference>
<accession>A0A814HD33</accession>
<reference evidence="2" key="1">
    <citation type="submission" date="2021-02" db="EMBL/GenBank/DDBJ databases">
        <authorList>
            <person name="Nowell W R."/>
        </authorList>
    </citation>
    <scope>NUCLEOTIDE SEQUENCE</scope>
    <source>
        <strain evidence="2">Ploen Becks lab</strain>
    </source>
</reference>
<gene>
    <name evidence="2" type="ORF">OXX778_LOCUS16742</name>
</gene>
<feature type="region of interest" description="Disordered" evidence="1">
    <location>
        <begin position="41"/>
        <end position="82"/>
    </location>
</feature>
<dbReference type="EMBL" id="CAJNOC010004057">
    <property type="protein sequence ID" value="CAF1007863.1"/>
    <property type="molecule type" value="Genomic_DNA"/>
</dbReference>
<keyword evidence="3" id="KW-1185">Reference proteome</keyword>
<dbReference type="OrthoDB" id="5593200at2759"/>
<protein>
    <recommendedName>
        <fullName evidence="4">Male-enhanced antigen 1</fullName>
    </recommendedName>
</protein>